<evidence type="ECO:0000313" key="2">
    <source>
        <dbReference type="EMBL" id="KKM83436.1"/>
    </source>
</evidence>
<feature type="domain" description="RNase NYN" evidence="1">
    <location>
        <begin position="70"/>
        <end position="135"/>
    </location>
</feature>
<protein>
    <recommendedName>
        <fullName evidence="1">RNase NYN domain-containing protein</fullName>
    </recommendedName>
</protein>
<reference evidence="2" key="1">
    <citation type="journal article" date="2015" name="Nature">
        <title>Complex archaea that bridge the gap between prokaryotes and eukaryotes.</title>
        <authorList>
            <person name="Spang A."/>
            <person name="Saw J.H."/>
            <person name="Jorgensen S.L."/>
            <person name="Zaremba-Niedzwiedzka K."/>
            <person name="Martijn J."/>
            <person name="Lind A.E."/>
            <person name="van Eijk R."/>
            <person name="Schleper C."/>
            <person name="Guy L."/>
            <person name="Ettema T.J."/>
        </authorList>
    </citation>
    <scope>NUCLEOTIDE SEQUENCE</scope>
</reference>
<evidence type="ECO:0000259" key="1">
    <source>
        <dbReference type="Pfam" id="PF11977"/>
    </source>
</evidence>
<accession>A0A0F9L7R0</accession>
<dbReference type="AlphaFoldDB" id="A0A0F9L7R0"/>
<dbReference type="EMBL" id="LAZR01007714">
    <property type="protein sequence ID" value="KKM83436.1"/>
    <property type="molecule type" value="Genomic_DNA"/>
</dbReference>
<proteinExistence type="predicted"/>
<gene>
    <name evidence="2" type="ORF">LCGC14_1309440</name>
</gene>
<dbReference type="Pfam" id="PF11977">
    <property type="entry name" value="RNase_Zc3h12a"/>
    <property type="match status" value="1"/>
</dbReference>
<comment type="caution">
    <text evidence="2">The sequence shown here is derived from an EMBL/GenBank/DDBJ whole genome shotgun (WGS) entry which is preliminary data.</text>
</comment>
<dbReference type="Gene3D" id="3.40.50.11980">
    <property type="match status" value="1"/>
</dbReference>
<name>A0A0F9L7R0_9ZZZZ</name>
<dbReference type="InterPro" id="IPR021869">
    <property type="entry name" value="RNase_Zc3h12_NYN"/>
</dbReference>
<sequence>MIIIKKELITDIANVACFNMREQAAKLSYIDALYKTIPKEIEIVGIADISLFRKIDERIRYKRNYLIPKRIIEAPSKTKADEFILNYALEKNAFILSNDQYREYNFVPEDWLEEHRVSFMFIKGQIIFQYPLDDIIGKVLGDQEISSLRSNQEINDEIEEGYLL</sequence>
<organism evidence="2">
    <name type="scientific">marine sediment metagenome</name>
    <dbReference type="NCBI Taxonomy" id="412755"/>
    <lineage>
        <taxon>unclassified sequences</taxon>
        <taxon>metagenomes</taxon>
        <taxon>ecological metagenomes</taxon>
    </lineage>
</organism>